<keyword evidence="3" id="KW-1185">Reference proteome</keyword>
<name>A0A5C2STB9_9APHY</name>
<sequence>MTLCISRVPARRPSFFDHSHNNASNLPGSRSARSHCPRAGDARPGTRVETAPPGPPSHTAPANFIQPAARSNFPSGLSKCEQARPRQVVATLSRTHARTSPHSRAGPRAASRITHSSLRRGGGTCLLHAVRLRPWIFILYCPRSRLRPLFPRKSSSRAFSLPRLWRRQATCKPLAMQITSQG</sequence>
<feature type="region of interest" description="Disordered" evidence="1">
    <location>
        <begin position="92"/>
        <end position="112"/>
    </location>
</feature>
<feature type="region of interest" description="Disordered" evidence="1">
    <location>
        <begin position="13"/>
        <end position="61"/>
    </location>
</feature>
<gene>
    <name evidence="2" type="ORF">L227DRAFT_150397</name>
</gene>
<dbReference type="AlphaFoldDB" id="A0A5C2STB9"/>
<dbReference type="Proteomes" id="UP000313359">
    <property type="component" value="Unassembled WGS sequence"/>
</dbReference>
<evidence type="ECO:0000313" key="2">
    <source>
        <dbReference type="EMBL" id="RPD66628.1"/>
    </source>
</evidence>
<evidence type="ECO:0000256" key="1">
    <source>
        <dbReference type="SAM" id="MobiDB-lite"/>
    </source>
</evidence>
<proteinExistence type="predicted"/>
<dbReference type="EMBL" id="ML122251">
    <property type="protein sequence ID" value="RPD66628.1"/>
    <property type="molecule type" value="Genomic_DNA"/>
</dbReference>
<evidence type="ECO:0000313" key="3">
    <source>
        <dbReference type="Proteomes" id="UP000313359"/>
    </source>
</evidence>
<protein>
    <submittedName>
        <fullName evidence="2">Uncharacterized protein</fullName>
    </submittedName>
</protein>
<organism evidence="2 3">
    <name type="scientific">Lentinus tigrinus ALCF2SS1-6</name>
    <dbReference type="NCBI Taxonomy" id="1328759"/>
    <lineage>
        <taxon>Eukaryota</taxon>
        <taxon>Fungi</taxon>
        <taxon>Dikarya</taxon>
        <taxon>Basidiomycota</taxon>
        <taxon>Agaricomycotina</taxon>
        <taxon>Agaricomycetes</taxon>
        <taxon>Polyporales</taxon>
        <taxon>Polyporaceae</taxon>
        <taxon>Lentinus</taxon>
    </lineage>
</organism>
<reference evidence="2" key="1">
    <citation type="journal article" date="2018" name="Genome Biol. Evol.">
        <title>Genomics and development of Lentinus tigrinus, a white-rot wood-decaying mushroom with dimorphic fruiting bodies.</title>
        <authorList>
            <person name="Wu B."/>
            <person name="Xu Z."/>
            <person name="Knudson A."/>
            <person name="Carlson A."/>
            <person name="Chen N."/>
            <person name="Kovaka S."/>
            <person name="LaButti K."/>
            <person name="Lipzen A."/>
            <person name="Pennachio C."/>
            <person name="Riley R."/>
            <person name="Schakwitz W."/>
            <person name="Umezawa K."/>
            <person name="Ohm R.A."/>
            <person name="Grigoriev I.V."/>
            <person name="Nagy L.G."/>
            <person name="Gibbons J."/>
            <person name="Hibbett D."/>
        </authorList>
    </citation>
    <scope>NUCLEOTIDE SEQUENCE [LARGE SCALE GENOMIC DNA]</scope>
    <source>
        <strain evidence="2">ALCF2SS1-6</strain>
    </source>
</reference>
<accession>A0A5C2STB9</accession>